<organism evidence="6 7">
    <name type="scientific">Galendromus occidentalis</name>
    <name type="common">western predatory mite</name>
    <dbReference type="NCBI Taxonomy" id="34638"/>
    <lineage>
        <taxon>Eukaryota</taxon>
        <taxon>Metazoa</taxon>
        <taxon>Ecdysozoa</taxon>
        <taxon>Arthropoda</taxon>
        <taxon>Chelicerata</taxon>
        <taxon>Arachnida</taxon>
        <taxon>Acari</taxon>
        <taxon>Parasitiformes</taxon>
        <taxon>Mesostigmata</taxon>
        <taxon>Gamasina</taxon>
        <taxon>Phytoseioidea</taxon>
        <taxon>Phytoseiidae</taxon>
        <taxon>Typhlodrominae</taxon>
        <taxon>Galendromus</taxon>
    </lineage>
</organism>
<dbReference type="GO" id="GO:0006487">
    <property type="term" value="P:protein N-linked glycosylation"/>
    <property type="evidence" value="ECO:0007669"/>
    <property type="project" value="TreeGrafter"/>
</dbReference>
<dbReference type="Proteomes" id="UP000694867">
    <property type="component" value="Unplaced"/>
</dbReference>
<dbReference type="GeneID" id="100899760"/>
<keyword evidence="2 3" id="KW-0808">Transferase</keyword>
<sequence>MPPIAENARRPSTFSVVSENRCFPSNLTVYPVSPVFSNSSMRPTRKILRQRCIFSAAAIAMIGLISAVYVFITLPMQSVPPVDALPPARRDSWDERTSADDQGESALITRGLPSLFEQRRSSLKRLLDDDAGDPVEIVDSTTLKENGYSSYIRLVRGLRDLNDFLADASDTVPREAIVAHAQRYTRSLEKVADQIDEQYTRRRARDVMSQLSRNFREALDRLQFPANCSEAQAVLCDLTNPHGFASGISDALHCLLRGLQRNRTVVLRTTNWHYTRDLEWGQVFEPLSGCTEKEVIQPIERGYPETWNLERRHMARLPNTIAKDLVAFHGDPYAWFHGASMSYLLRPSKGFEKILNQHLRSMFPDGNYISMHIRRSDKGTEAKFRGLASYMRYAEEYFRRELLRETIKEMNIYVATDDTGVLEDLRKNYPKFRFFSNPRAAQEASRRETRDSKQAFEDVLLDLHTLSRSQHLICTLSSGFGRVAYELMNQYHHDAWRRVSSLDTDYIYAFAFFPERLPYEPMDGAVFQNEVAAAESPAEKGKSLTDSYSLAAAYITGWSKRSSGPDGFVPTHDRAHMVPKFKTEQAFRSSQYAAHIAPISNTDHEL</sequence>
<evidence type="ECO:0000256" key="1">
    <source>
        <dbReference type="ARBA" id="ARBA00022676"/>
    </source>
</evidence>
<keyword evidence="4" id="KW-0812">Transmembrane</keyword>
<dbReference type="Pfam" id="PF19745">
    <property type="entry name" value="FUT8_N_cat"/>
    <property type="match status" value="1"/>
</dbReference>
<dbReference type="InterPro" id="IPR045573">
    <property type="entry name" value="Fut8_N_cat"/>
</dbReference>
<proteinExistence type="inferred from homology"/>
<dbReference type="PANTHER" id="PTHR13132">
    <property type="entry name" value="ALPHA- 1,6 -FUCOSYLTRANSFERASE"/>
    <property type="match status" value="1"/>
</dbReference>
<evidence type="ECO:0000256" key="4">
    <source>
        <dbReference type="SAM" id="Phobius"/>
    </source>
</evidence>
<comment type="similarity">
    <text evidence="3">Belongs to the glycosyltransferase 23 family.</text>
</comment>
<keyword evidence="4" id="KW-1133">Transmembrane helix</keyword>
<dbReference type="AlphaFoldDB" id="A0AAJ7PA25"/>
<feature type="region of interest" description="Important for donor substrate binding" evidence="3">
    <location>
        <begin position="374"/>
        <end position="375"/>
    </location>
</feature>
<dbReference type="KEGG" id="goe:100899760"/>
<feature type="transmembrane region" description="Helical" evidence="4">
    <location>
        <begin position="52"/>
        <end position="72"/>
    </location>
</feature>
<accession>A0AAJ7PA25</accession>
<evidence type="ECO:0000313" key="7">
    <source>
        <dbReference type="RefSeq" id="XP_018495829.1"/>
    </source>
</evidence>
<protein>
    <submittedName>
        <fullName evidence="7">Alpha-(1,6)-fucosyltransferase</fullName>
    </submittedName>
</protein>
<gene>
    <name evidence="7" type="primary">LOC100899760</name>
</gene>
<evidence type="ECO:0000256" key="2">
    <source>
        <dbReference type="ARBA" id="ARBA00022679"/>
    </source>
</evidence>
<keyword evidence="6" id="KW-1185">Reference proteome</keyword>
<dbReference type="InterPro" id="IPR027350">
    <property type="entry name" value="GT23_dom"/>
</dbReference>
<evidence type="ECO:0000256" key="3">
    <source>
        <dbReference type="PROSITE-ProRule" id="PRU00992"/>
    </source>
</evidence>
<dbReference type="Gene3D" id="3.40.50.11350">
    <property type="match status" value="1"/>
</dbReference>
<dbReference type="RefSeq" id="XP_018495829.1">
    <property type="nucleotide sequence ID" value="XM_018640313.1"/>
</dbReference>
<reference evidence="7" key="1">
    <citation type="submission" date="2025-08" db="UniProtKB">
        <authorList>
            <consortium name="RefSeq"/>
        </authorList>
    </citation>
    <scope>IDENTIFICATION</scope>
</reference>
<evidence type="ECO:0000313" key="6">
    <source>
        <dbReference type="Proteomes" id="UP000694867"/>
    </source>
</evidence>
<name>A0AAJ7PA25_9ACAR</name>
<evidence type="ECO:0000259" key="5">
    <source>
        <dbReference type="PROSITE" id="PS51659"/>
    </source>
</evidence>
<dbReference type="PROSITE" id="PS51659">
    <property type="entry name" value="GT23"/>
    <property type="match status" value="1"/>
</dbReference>
<keyword evidence="4" id="KW-0472">Membrane</keyword>
<feature type="domain" description="GT23" evidence="5">
    <location>
        <begin position="230"/>
        <end position="502"/>
    </location>
</feature>
<keyword evidence="1 3" id="KW-0328">Glycosyltransferase</keyword>
<dbReference type="PANTHER" id="PTHR13132:SF29">
    <property type="entry name" value="ALPHA-(1,6)-FUCOSYLTRANSFERASE"/>
    <property type="match status" value="1"/>
</dbReference>
<dbReference type="GO" id="GO:0046921">
    <property type="term" value="F:alpha-(1-&gt;6)-fucosyltransferase activity"/>
    <property type="evidence" value="ECO:0007669"/>
    <property type="project" value="TreeGrafter"/>
</dbReference>